<evidence type="ECO:0000259" key="5">
    <source>
        <dbReference type="Pfam" id="PF25757"/>
    </source>
</evidence>
<dbReference type="SUPFAM" id="SSF48371">
    <property type="entry name" value="ARM repeat"/>
    <property type="match status" value="1"/>
</dbReference>
<dbReference type="InterPro" id="IPR057978">
    <property type="entry name" value="TPR_DAAF5"/>
</dbReference>
<dbReference type="HOGENOM" id="CLU_010823_1_0_1"/>
<dbReference type="PANTHER" id="PTHR16216">
    <property type="entry name" value="DYNEIN ASSEMBLY FACTOR 5, AXONEMAL"/>
    <property type="match status" value="1"/>
</dbReference>
<protein>
    <recommendedName>
        <fullName evidence="8">Dynein assembly factor 5, axonemal</fullName>
    </recommendedName>
</protein>
<dbReference type="InParanoid" id="A7RYN5"/>
<name>A7RYN5_NEMVE</name>
<evidence type="ECO:0000313" key="6">
    <source>
        <dbReference type="EMBL" id="EDO43349.1"/>
    </source>
</evidence>
<dbReference type="FunFam" id="1.25.10.10:FF:000746">
    <property type="entry name" value="Dynein assembly factor 5, axonemal"/>
    <property type="match status" value="1"/>
</dbReference>
<dbReference type="Proteomes" id="UP000001593">
    <property type="component" value="Unassembled WGS sequence"/>
</dbReference>
<organism evidence="6 7">
    <name type="scientific">Nematostella vectensis</name>
    <name type="common">Starlet sea anemone</name>
    <dbReference type="NCBI Taxonomy" id="45351"/>
    <lineage>
        <taxon>Eukaryota</taxon>
        <taxon>Metazoa</taxon>
        <taxon>Cnidaria</taxon>
        <taxon>Anthozoa</taxon>
        <taxon>Hexacorallia</taxon>
        <taxon>Actiniaria</taxon>
        <taxon>Edwardsiidae</taxon>
        <taxon>Nematostella</taxon>
    </lineage>
</organism>
<dbReference type="Pfam" id="PF25757">
    <property type="entry name" value="TPR_DNAAF5"/>
    <property type="match status" value="1"/>
</dbReference>
<keyword evidence="7" id="KW-1185">Reference proteome</keyword>
<dbReference type="AlphaFoldDB" id="A7RYN5"/>
<dbReference type="OMA" id="AFQGPWA"/>
<dbReference type="GO" id="GO:0003341">
    <property type="term" value="P:cilium movement"/>
    <property type="evidence" value="ECO:0000318"/>
    <property type="project" value="GO_Central"/>
</dbReference>
<dbReference type="STRING" id="45351.A7RYN5"/>
<dbReference type="InterPro" id="IPR011989">
    <property type="entry name" value="ARM-like"/>
</dbReference>
<evidence type="ECO:0008006" key="8">
    <source>
        <dbReference type="Google" id="ProtNLM"/>
    </source>
</evidence>
<evidence type="ECO:0000256" key="1">
    <source>
        <dbReference type="ARBA" id="ARBA00022737"/>
    </source>
</evidence>
<dbReference type="Pfam" id="PF24573">
    <property type="entry name" value="HEAT_DAAF5"/>
    <property type="match status" value="1"/>
</dbReference>
<keyword evidence="1" id="KW-0677">Repeat</keyword>
<dbReference type="GO" id="GO:0005737">
    <property type="term" value="C:cytoplasm"/>
    <property type="evidence" value="ECO:0000318"/>
    <property type="project" value="GO_Central"/>
</dbReference>
<dbReference type="InterPro" id="IPR057546">
    <property type="entry name" value="HEAT_GCN1"/>
</dbReference>
<evidence type="ECO:0000259" key="4">
    <source>
        <dbReference type="Pfam" id="PF24573"/>
    </source>
</evidence>
<dbReference type="Pfam" id="PF23271">
    <property type="entry name" value="HEAT_GCN1"/>
    <property type="match status" value="1"/>
</dbReference>
<dbReference type="InterPro" id="IPR056497">
    <property type="entry name" value="HEAT_DAAF5"/>
</dbReference>
<dbReference type="GO" id="GO:0036159">
    <property type="term" value="P:inner dynein arm assembly"/>
    <property type="evidence" value="ECO:0000318"/>
    <property type="project" value="GO_Central"/>
</dbReference>
<dbReference type="PhylomeDB" id="A7RYN5"/>
<feature type="repeat" description="HEAT" evidence="2">
    <location>
        <begin position="74"/>
        <end position="112"/>
    </location>
</feature>
<accession>A7RYN5</accession>
<dbReference type="InterPro" id="IPR052623">
    <property type="entry name" value="DAAF5"/>
</dbReference>
<dbReference type="Gene3D" id="1.25.10.10">
    <property type="entry name" value="Leucine-rich Repeat Variant"/>
    <property type="match status" value="2"/>
</dbReference>
<sequence>MCLCSHNKSHLAFCSTQTIGVVIQYGDGKNVDDVMSHLAQRTFDSSPTVRAMVTKVVGAWLLELRDRYSYFHKLLPYVLTGLSDEMPDIRNQSRHIMDQVGELYAKENEEELKDKLNFEAPLTYRLVTGKPNLGCRVLIQRNLSKILPAALRDMCEWTVDTRKKASALIYHLLFYAEDNTTQHMETLLHGLYKGCQDEEPDVVTMVIKSAELAGSFVEPAVFCKLILPHLKSTASVSTAGLMSCLMVLAALVRGSDPQLLQPQLQVICEGISYPDVCSAEQLSCQQQLLEVVHAILDKAGQQCSPFSYDVFKVVLYVLALSDGTLNDKVRPTSLDKLTCIQGFTGIDGLYAAHSEQLLGQLKESHKSWLSNSAERQLFDVLLTQAGHVTGEMLLGDALVVFKSCLDINRDPELRLRMFSLLSRLVMSSTDSHFAPYSVTMVTDMIIPNCVWQPGRTAGAVRAAAISCLWAILQKGLLRPDQAQAIIKDLLTQLNTCLEDHNETTRLVSCKAMQKLLTSCKDSFDGDLLHSLYPELLKRMDDSNDEIRRVVTSTFLAYFRAFPDGYDCDLYKFHLQAMFKGLLIHLDDPTPTIQEAVLAALKQAAHVKPSILKEQVEAVKHKHRVARYCDELLQHLKSLQIAGGT</sequence>
<dbReference type="PANTHER" id="PTHR16216:SF2">
    <property type="entry name" value="DYNEIN AXONEMAL ASSEMBLY FACTOR 5"/>
    <property type="match status" value="1"/>
</dbReference>
<gene>
    <name evidence="6" type="ORF">NEMVEDRAFT_v1g98098</name>
</gene>
<dbReference type="InterPro" id="IPR021133">
    <property type="entry name" value="HEAT_type_2"/>
</dbReference>
<dbReference type="EMBL" id="DS469554">
    <property type="protein sequence ID" value="EDO43349.1"/>
    <property type="molecule type" value="Genomic_DNA"/>
</dbReference>
<dbReference type="GO" id="GO:0036158">
    <property type="term" value="P:outer dynein arm assembly"/>
    <property type="evidence" value="ECO:0000318"/>
    <property type="project" value="GO_Central"/>
</dbReference>
<feature type="domain" description="Stalled ribosome sensor GCN1-like HEAT repeats region" evidence="3">
    <location>
        <begin position="459"/>
        <end position="620"/>
    </location>
</feature>
<feature type="domain" description="Dynein axonemal assembly factor 5 TPR repeats" evidence="5">
    <location>
        <begin position="4"/>
        <end position="115"/>
    </location>
</feature>
<evidence type="ECO:0000259" key="3">
    <source>
        <dbReference type="Pfam" id="PF23271"/>
    </source>
</evidence>
<evidence type="ECO:0000313" key="7">
    <source>
        <dbReference type="Proteomes" id="UP000001593"/>
    </source>
</evidence>
<feature type="domain" description="Dynein axonemal assembly factor 5 HEAT-repeat" evidence="4">
    <location>
        <begin position="128"/>
        <end position="321"/>
    </location>
</feature>
<dbReference type="eggNOG" id="ENOG502QRXT">
    <property type="taxonomic scope" value="Eukaryota"/>
</dbReference>
<proteinExistence type="predicted"/>
<evidence type="ECO:0000256" key="2">
    <source>
        <dbReference type="PROSITE-ProRule" id="PRU00103"/>
    </source>
</evidence>
<dbReference type="InterPro" id="IPR016024">
    <property type="entry name" value="ARM-type_fold"/>
</dbReference>
<dbReference type="PROSITE" id="PS50077">
    <property type="entry name" value="HEAT_REPEAT"/>
    <property type="match status" value="1"/>
</dbReference>
<dbReference type="GO" id="GO:0045505">
    <property type="term" value="F:dynein intermediate chain binding"/>
    <property type="evidence" value="ECO:0000318"/>
    <property type="project" value="GO_Central"/>
</dbReference>
<reference evidence="6 7" key="1">
    <citation type="journal article" date="2007" name="Science">
        <title>Sea anemone genome reveals ancestral eumetazoan gene repertoire and genomic organization.</title>
        <authorList>
            <person name="Putnam N.H."/>
            <person name="Srivastava M."/>
            <person name="Hellsten U."/>
            <person name="Dirks B."/>
            <person name="Chapman J."/>
            <person name="Salamov A."/>
            <person name="Terry A."/>
            <person name="Shapiro H."/>
            <person name="Lindquist E."/>
            <person name="Kapitonov V.V."/>
            <person name="Jurka J."/>
            <person name="Genikhovich G."/>
            <person name="Grigoriev I.V."/>
            <person name="Lucas S.M."/>
            <person name="Steele R.E."/>
            <person name="Finnerty J.R."/>
            <person name="Technau U."/>
            <person name="Martindale M.Q."/>
            <person name="Rokhsar D.S."/>
        </authorList>
    </citation>
    <scope>NUCLEOTIDE SEQUENCE [LARGE SCALE GENOMIC DNA]</scope>
    <source>
        <strain evidence="7">CH2 X CH6</strain>
    </source>
</reference>